<comment type="caution">
    <text evidence="15">The sequence shown here is derived from an EMBL/GenBank/DDBJ whole genome shotgun (WGS) entry which is preliminary data.</text>
</comment>
<comment type="catalytic activity">
    <reaction evidence="11">
        <text>[GlcNAc-(1-&gt;4)-Mur2Ac(oyl-L-Ala-gamma-D-Glu-L-Lys-D-Ala-D-Ala)](n)-di-trans,octa-cis-undecaprenyl diphosphate + beta-D-GlcNAc-(1-&gt;4)-Mur2Ac(oyl-L-Ala-gamma-D-Glu-L-Lys-D-Ala-D-Ala)-di-trans,octa-cis-undecaprenyl diphosphate = [GlcNAc-(1-&gt;4)-Mur2Ac(oyl-L-Ala-gamma-D-Glu-L-Lys-D-Ala-D-Ala)](n+1)-di-trans,octa-cis-undecaprenyl diphosphate + di-trans,octa-cis-undecaprenyl diphosphate + H(+)</text>
        <dbReference type="Rhea" id="RHEA:23708"/>
        <dbReference type="Rhea" id="RHEA-COMP:9602"/>
        <dbReference type="Rhea" id="RHEA-COMP:9603"/>
        <dbReference type="ChEBI" id="CHEBI:15378"/>
        <dbReference type="ChEBI" id="CHEBI:58405"/>
        <dbReference type="ChEBI" id="CHEBI:60033"/>
        <dbReference type="ChEBI" id="CHEBI:78435"/>
        <dbReference type="EC" id="2.4.99.28"/>
    </reaction>
</comment>
<dbReference type="SUPFAM" id="SSF56601">
    <property type="entry name" value="beta-lactamase/transpeptidase-like"/>
    <property type="match status" value="1"/>
</dbReference>
<evidence type="ECO:0000259" key="13">
    <source>
        <dbReference type="Pfam" id="PF00905"/>
    </source>
</evidence>
<dbReference type="InterPro" id="IPR050396">
    <property type="entry name" value="Glycosyltr_51/Transpeptidase"/>
</dbReference>
<comment type="pathway">
    <text evidence="1">Cell wall biogenesis; peptidoglycan biosynthesis.</text>
</comment>
<evidence type="ECO:0000256" key="10">
    <source>
        <dbReference type="ARBA" id="ARBA00044770"/>
    </source>
</evidence>
<comment type="similarity">
    <text evidence="2">In the C-terminal section; belongs to the transpeptidase family.</text>
</comment>
<evidence type="ECO:0000256" key="3">
    <source>
        <dbReference type="ARBA" id="ARBA00007739"/>
    </source>
</evidence>
<evidence type="ECO:0000256" key="5">
    <source>
        <dbReference type="ARBA" id="ARBA00022670"/>
    </source>
</evidence>
<dbReference type="InterPro" id="IPR036950">
    <property type="entry name" value="PBP_transglycosylase"/>
</dbReference>
<dbReference type="Pfam" id="PF00905">
    <property type="entry name" value="Transpeptidase"/>
    <property type="match status" value="1"/>
</dbReference>
<dbReference type="Gene3D" id="1.10.3810.10">
    <property type="entry name" value="Biosynthetic peptidoglycan transglycosylase-like"/>
    <property type="match status" value="1"/>
</dbReference>
<comment type="similarity">
    <text evidence="3">In the N-terminal section; belongs to the glycosyltransferase 51 family.</text>
</comment>
<name>A0A7X4LPP3_9VIBR</name>
<evidence type="ECO:0000313" key="16">
    <source>
        <dbReference type="Proteomes" id="UP000462621"/>
    </source>
</evidence>
<feature type="domain" description="Glycosyl transferase family 51" evidence="14">
    <location>
        <begin position="50"/>
        <end position="226"/>
    </location>
</feature>
<reference evidence="15 16" key="1">
    <citation type="submission" date="2019-10" db="EMBL/GenBank/DDBJ databases">
        <title>Vibrio sp. nov. isolated from a shrimp pond.</title>
        <authorList>
            <person name="Gomez-Gil B."/>
            <person name="Enciso-Ibarra J."/>
            <person name="Enciso-Ibarra K."/>
            <person name="Bolan-Mejia C."/>
        </authorList>
    </citation>
    <scope>NUCLEOTIDE SEQUENCE [LARGE SCALE GENOMIC DNA]</scope>
    <source>
        <strain evidence="15 16">CAIM 722</strain>
    </source>
</reference>
<dbReference type="PANTHER" id="PTHR32282">
    <property type="entry name" value="BINDING PROTEIN TRANSPEPTIDASE, PUTATIVE-RELATED"/>
    <property type="match status" value="1"/>
</dbReference>
<dbReference type="NCBIfam" id="TIGR02073">
    <property type="entry name" value="PBP_1c"/>
    <property type="match status" value="1"/>
</dbReference>
<dbReference type="SUPFAM" id="SSF53955">
    <property type="entry name" value="Lysozyme-like"/>
    <property type="match status" value="1"/>
</dbReference>
<dbReference type="InterPro" id="IPR001264">
    <property type="entry name" value="Glyco_trans_51"/>
</dbReference>
<dbReference type="InterPro" id="IPR011815">
    <property type="entry name" value="PBP_1c"/>
</dbReference>
<keyword evidence="12" id="KW-1133">Transmembrane helix</keyword>
<evidence type="ECO:0000256" key="7">
    <source>
        <dbReference type="ARBA" id="ARBA00022679"/>
    </source>
</evidence>
<evidence type="ECO:0000256" key="2">
    <source>
        <dbReference type="ARBA" id="ARBA00007090"/>
    </source>
</evidence>
<evidence type="ECO:0000313" key="15">
    <source>
        <dbReference type="EMBL" id="MZI95719.1"/>
    </source>
</evidence>
<evidence type="ECO:0000256" key="8">
    <source>
        <dbReference type="ARBA" id="ARBA00022801"/>
    </source>
</evidence>
<dbReference type="Pfam" id="PF00912">
    <property type="entry name" value="Transgly"/>
    <property type="match status" value="1"/>
</dbReference>
<organism evidence="15 16">
    <name type="scientific">Vibrio eleionomae</name>
    <dbReference type="NCBI Taxonomy" id="2653505"/>
    <lineage>
        <taxon>Bacteria</taxon>
        <taxon>Pseudomonadati</taxon>
        <taxon>Pseudomonadota</taxon>
        <taxon>Gammaproteobacteria</taxon>
        <taxon>Vibrionales</taxon>
        <taxon>Vibrionaceae</taxon>
        <taxon>Vibrio</taxon>
    </lineage>
</organism>
<keyword evidence="7" id="KW-0808">Transferase</keyword>
<keyword evidence="12" id="KW-0472">Membrane</keyword>
<dbReference type="GO" id="GO:0009252">
    <property type="term" value="P:peptidoglycan biosynthetic process"/>
    <property type="evidence" value="ECO:0007669"/>
    <property type="project" value="UniProtKB-UniPathway"/>
</dbReference>
<dbReference type="GO" id="GO:0008658">
    <property type="term" value="F:penicillin binding"/>
    <property type="evidence" value="ECO:0007669"/>
    <property type="project" value="InterPro"/>
</dbReference>
<keyword evidence="9" id="KW-0511">Multifunctional enzyme</keyword>
<feature type="domain" description="Penicillin-binding protein transpeptidase" evidence="13">
    <location>
        <begin position="303"/>
        <end position="529"/>
    </location>
</feature>
<dbReference type="AlphaFoldDB" id="A0A7X4LPP3"/>
<feature type="transmembrane region" description="Helical" evidence="12">
    <location>
        <begin position="12"/>
        <end position="31"/>
    </location>
</feature>
<keyword evidence="6" id="KW-0328">Glycosyltransferase</keyword>
<protein>
    <recommendedName>
        <fullName evidence="10">peptidoglycan glycosyltransferase</fullName>
        <ecNumber evidence="10">2.4.99.28</ecNumber>
    </recommendedName>
</protein>
<keyword evidence="16" id="KW-1185">Reference proteome</keyword>
<accession>A0A7X4LPP3</accession>
<dbReference type="Gene3D" id="3.40.710.10">
    <property type="entry name" value="DD-peptidase/beta-lactamase superfamily"/>
    <property type="match status" value="1"/>
</dbReference>
<keyword evidence="5" id="KW-0645">Protease</keyword>
<keyword evidence="12" id="KW-0812">Transmembrane</keyword>
<dbReference type="EMBL" id="WEKT01000068">
    <property type="protein sequence ID" value="MZI95719.1"/>
    <property type="molecule type" value="Genomic_DNA"/>
</dbReference>
<keyword evidence="8" id="KW-0378">Hydrolase</keyword>
<dbReference type="GO" id="GO:0004180">
    <property type="term" value="F:carboxypeptidase activity"/>
    <property type="evidence" value="ECO:0007669"/>
    <property type="project" value="UniProtKB-KW"/>
</dbReference>
<dbReference type="GO" id="GO:0030288">
    <property type="term" value="C:outer membrane-bounded periplasmic space"/>
    <property type="evidence" value="ECO:0007669"/>
    <property type="project" value="TreeGrafter"/>
</dbReference>
<proteinExistence type="inferred from homology"/>
<evidence type="ECO:0000256" key="11">
    <source>
        <dbReference type="ARBA" id="ARBA00049902"/>
    </source>
</evidence>
<dbReference type="InterPro" id="IPR012338">
    <property type="entry name" value="Beta-lactam/transpept-like"/>
</dbReference>
<sequence>MIPTWFKRVTQIAVGSILSAAMLWGVLNVFFPLNLTQHTDHSVTVYASDGNVLRQFASSKGIYRIPITHEHVSHWYIDSLLEYEDKYFFHHIGVNPFALVRAAAQRLYYGHIISGGSTLTMQVARLFYPHPRTYFGKIEQMFRALQLEAHYSKEQILNFYLTYAPMGGNIEGVEAASQRYFAKHASELSPTEAATLVALPQKPSVYRPDRYPQRAISARNKVLERVAPSLSISPKMLVLLMQTPMTAYRRPVPLHAPLLARELKQHWPLEHDIHTFIRFTLQNDVENILSQYTRRWSAPLSASVIIMDSHTGHVLAYKGSADLNDAERFGYVDMTKAWRSPGSTLKPFIYGLAIDKGLVTSGSLMSDVPRSFDGYRPQNFDRRFNGAMRLDTALQKSQNIPAVQTFNALGPDTFMQALKQANIKLLVDKPNLAMALGGEGARLIDLVSLYSALANGGKVVSPRFTANDVQHSAPLLSPQSSWIIHSILEKIAPPDRVKAAYSRHIAWKTGTSYGYRDAWAIGTSYQYTVGVWVGRPDGAPYVGQTGANQAGPLLFDIFDMLPAEDKALPQPEHITQETICWPSGLDSTLVKDNDCKQKQHVWTIDHRTPPTLRQDSGWDHLHQWPQSLVNWSKKTGRDIIDRSQPAKTRHIAILSPTNHSQIFSYPGQQLPLTASEDAVSWYIDDQAITSNQLSLDAITKGTHKISACHDTCASIEVTVY</sequence>
<gene>
    <name evidence="15" type="primary">pbpC</name>
    <name evidence="15" type="ORF">F9817_21280</name>
</gene>
<dbReference type="InterPro" id="IPR023346">
    <property type="entry name" value="Lysozyme-like_dom_sf"/>
</dbReference>
<evidence type="ECO:0000256" key="4">
    <source>
        <dbReference type="ARBA" id="ARBA00022645"/>
    </source>
</evidence>
<dbReference type="PANTHER" id="PTHR32282:SF15">
    <property type="entry name" value="PENICILLIN-BINDING PROTEIN 1C"/>
    <property type="match status" value="1"/>
</dbReference>
<evidence type="ECO:0000256" key="1">
    <source>
        <dbReference type="ARBA" id="ARBA00004752"/>
    </source>
</evidence>
<dbReference type="InterPro" id="IPR001460">
    <property type="entry name" value="PCN-bd_Tpept"/>
</dbReference>
<keyword evidence="4" id="KW-0121">Carboxypeptidase</keyword>
<evidence type="ECO:0000256" key="12">
    <source>
        <dbReference type="SAM" id="Phobius"/>
    </source>
</evidence>
<evidence type="ECO:0000259" key="14">
    <source>
        <dbReference type="Pfam" id="PF00912"/>
    </source>
</evidence>
<dbReference type="UniPathway" id="UPA00219"/>
<evidence type="ECO:0000256" key="6">
    <source>
        <dbReference type="ARBA" id="ARBA00022676"/>
    </source>
</evidence>
<evidence type="ECO:0000256" key="9">
    <source>
        <dbReference type="ARBA" id="ARBA00023268"/>
    </source>
</evidence>
<dbReference type="Proteomes" id="UP000462621">
    <property type="component" value="Unassembled WGS sequence"/>
</dbReference>
<dbReference type="EC" id="2.4.99.28" evidence="10"/>
<dbReference type="GO" id="GO:0006508">
    <property type="term" value="P:proteolysis"/>
    <property type="evidence" value="ECO:0007669"/>
    <property type="project" value="UniProtKB-KW"/>
</dbReference>
<dbReference type="RefSeq" id="WP_161158216.1">
    <property type="nucleotide sequence ID" value="NZ_WEKT01000068.1"/>
</dbReference>
<dbReference type="GO" id="GO:0008955">
    <property type="term" value="F:peptidoglycan glycosyltransferase activity"/>
    <property type="evidence" value="ECO:0007669"/>
    <property type="project" value="UniProtKB-EC"/>
</dbReference>